<accession>A0A077F8N9</accession>
<evidence type="ECO:0000259" key="2">
    <source>
        <dbReference type="PROSITE" id="PS51819"/>
    </source>
</evidence>
<sequence length="471" mass="53893">MSQRLCQIAFSVSDLRRSHQWYQDLFGFTPANGTESFKGWACSKVQGVPGARTTCWWLLDTQEQFQVELFEYERPVARPLPQDWRMCDIGYNLVGIHVPDFDAALERATFLDTPLMGDIVGAPGQRRVCLRDPDGAVLELMEDDPRSSNPRVRPRGGQRSTVRSITMSVADIAQTRDFFTRALNLVESHDSRLHGPEHEAMWGLPGAQRESALFWADDILIEVVQYQQPIGRPQPEDYLISDLGILNIAFGFRHESEMRRVFKRTINSGATAGLPFPLSVFHWAVTYVKDTQGFSYELLNVRPYYDRFMGFTAGHFDTLVHHQELVSAPRQLIWDILADHANIGDWWCYRGRVLQEGSDHPAGVGAKRELRYLNERVVEEVLAFKPLERMDYRVISGAPVKFHFGRIELHEHADGRVFVDYSIRFKARIPGTQWLMRLIIGGRMKRATQRLKSLCEQRSQAPLPSTHHGAA</sequence>
<dbReference type="HOGENOM" id="CLU_551878_0_0_6"/>
<dbReference type="InterPro" id="IPR023393">
    <property type="entry name" value="START-like_dom_sf"/>
</dbReference>
<dbReference type="InterPro" id="IPR019587">
    <property type="entry name" value="Polyketide_cyclase/dehydratase"/>
</dbReference>
<keyword evidence="3" id="KW-0456">Lyase</keyword>
<dbReference type="AlphaFoldDB" id="A0A077F8N9"/>
<dbReference type="OrthoDB" id="191189at2"/>
<dbReference type="CDD" id="cd07821">
    <property type="entry name" value="PYR_PYL_RCAR_like"/>
    <property type="match status" value="1"/>
</dbReference>
<dbReference type="GO" id="GO:0046872">
    <property type="term" value="F:metal ion binding"/>
    <property type="evidence" value="ECO:0007669"/>
    <property type="project" value="UniProtKB-KW"/>
</dbReference>
<dbReference type="PROSITE" id="PS51819">
    <property type="entry name" value="VOC"/>
    <property type="match status" value="1"/>
</dbReference>
<dbReference type="PANTHER" id="PTHR43048">
    <property type="entry name" value="METHYLMALONYL-COA EPIMERASE"/>
    <property type="match status" value="1"/>
</dbReference>
<reference evidence="3 4" key="1">
    <citation type="submission" date="2014-07" db="EMBL/GenBank/DDBJ databases">
        <authorList>
            <person name="Lee K."/>
            <person name="Lim J.Y."/>
            <person name="Hwang I."/>
        </authorList>
    </citation>
    <scope>NUCLEOTIDE SEQUENCE [LARGE SCALE GENOMIC DNA]</scope>
    <source>
        <strain evidence="3 4">KL28</strain>
    </source>
</reference>
<feature type="domain" description="VOC" evidence="2">
    <location>
        <begin position="4"/>
        <end position="143"/>
    </location>
</feature>
<dbReference type="Gene3D" id="3.30.530.20">
    <property type="match status" value="1"/>
</dbReference>
<dbReference type="InterPro" id="IPR037523">
    <property type="entry name" value="VOC_core"/>
</dbReference>
<dbReference type="InterPro" id="IPR051785">
    <property type="entry name" value="MMCE/EMCE_epimerase"/>
</dbReference>
<dbReference type="RefSeq" id="WP_051939352.1">
    <property type="nucleotide sequence ID" value="NZ_CP009048.1"/>
</dbReference>
<keyword evidence="1" id="KW-0479">Metal-binding</keyword>
<evidence type="ECO:0000256" key="1">
    <source>
        <dbReference type="ARBA" id="ARBA00022723"/>
    </source>
</evidence>
<dbReference type="EMBL" id="CP009048">
    <property type="protein sequence ID" value="AIL61758.1"/>
    <property type="molecule type" value="Genomic_DNA"/>
</dbReference>
<evidence type="ECO:0000313" key="3">
    <source>
        <dbReference type="EMBL" id="AIL61758.1"/>
    </source>
</evidence>
<dbReference type="SUPFAM" id="SSF55961">
    <property type="entry name" value="Bet v1-like"/>
    <property type="match status" value="1"/>
</dbReference>
<dbReference type="KEGG" id="palk:PSAKL28_25600"/>
<dbReference type="GO" id="GO:0004493">
    <property type="term" value="F:methylmalonyl-CoA epimerase activity"/>
    <property type="evidence" value="ECO:0007669"/>
    <property type="project" value="TreeGrafter"/>
</dbReference>
<gene>
    <name evidence="3" type="ORF">PSAKL28_25600</name>
</gene>
<dbReference type="PANTHER" id="PTHR43048:SF3">
    <property type="entry name" value="METHYLMALONYL-COA EPIMERASE, MITOCHONDRIAL"/>
    <property type="match status" value="1"/>
</dbReference>
<name>A0A077F8N9_9PSED</name>
<organism evidence="3 4">
    <name type="scientific">Pseudomonas alkylphenolica</name>
    <dbReference type="NCBI Taxonomy" id="237609"/>
    <lineage>
        <taxon>Bacteria</taxon>
        <taxon>Pseudomonadati</taxon>
        <taxon>Pseudomonadota</taxon>
        <taxon>Gammaproteobacteria</taxon>
        <taxon>Pseudomonadales</taxon>
        <taxon>Pseudomonadaceae</taxon>
        <taxon>Pseudomonas</taxon>
    </lineage>
</organism>
<dbReference type="InterPro" id="IPR029068">
    <property type="entry name" value="Glyas_Bleomycin-R_OHBP_Dase"/>
</dbReference>
<proteinExistence type="predicted"/>
<dbReference type="Pfam" id="PF10604">
    <property type="entry name" value="Polyketide_cyc2"/>
    <property type="match status" value="1"/>
</dbReference>
<dbReference type="Proteomes" id="UP000028931">
    <property type="component" value="Chromosome"/>
</dbReference>
<evidence type="ECO:0000313" key="4">
    <source>
        <dbReference type="Proteomes" id="UP000028931"/>
    </source>
</evidence>
<dbReference type="eggNOG" id="COG2867">
    <property type="taxonomic scope" value="Bacteria"/>
</dbReference>
<dbReference type="GO" id="GO:0046491">
    <property type="term" value="P:L-methylmalonyl-CoA metabolic process"/>
    <property type="evidence" value="ECO:0007669"/>
    <property type="project" value="TreeGrafter"/>
</dbReference>
<dbReference type="Gene3D" id="3.10.180.10">
    <property type="entry name" value="2,3-Dihydroxybiphenyl 1,2-Dioxygenase, domain 1"/>
    <property type="match status" value="2"/>
</dbReference>
<dbReference type="SUPFAM" id="SSF54593">
    <property type="entry name" value="Glyoxalase/Bleomycin resistance protein/Dihydroxybiphenyl dioxygenase"/>
    <property type="match status" value="2"/>
</dbReference>
<dbReference type="GO" id="GO:0016829">
    <property type="term" value="F:lyase activity"/>
    <property type="evidence" value="ECO:0007669"/>
    <property type="project" value="UniProtKB-KW"/>
</dbReference>
<protein>
    <submittedName>
        <fullName evidence="3">Lactoylglutathione lyase-like lyase</fullName>
    </submittedName>
</protein>
<dbReference type="Pfam" id="PF13669">
    <property type="entry name" value="Glyoxalase_4"/>
    <property type="match status" value="1"/>
</dbReference>